<accession>A0AAD7KFW3</accession>
<feature type="region of interest" description="Disordered" evidence="1">
    <location>
        <begin position="146"/>
        <end position="182"/>
    </location>
</feature>
<keyword evidence="2" id="KW-0472">Membrane</keyword>
<keyword evidence="2" id="KW-1133">Transmembrane helix</keyword>
<feature type="compositionally biased region" description="Low complexity" evidence="1">
    <location>
        <begin position="158"/>
        <end position="169"/>
    </location>
</feature>
<gene>
    <name evidence="3" type="ORF">B0H16DRAFT_1446905</name>
</gene>
<keyword evidence="4" id="KW-1185">Reference proteome</keyword>
<reference evidence="3" key="1">
    <citation type="submission" date="2023-03" db="EMBL/GenBank/DDBJ databases">
        <title>Massive genome expansion in bonnet fungi (Mycena s.s.) driven by repeated elements and novel gene families across ecological guilds.</title>
        <authorList>
            <consortium name="Lawrence Berkeley National Laboratory"/>
            <person name="Harder C.B."/>
            <person name="Miyauchi S."/>
            <person name="Viragh M."/>
            <person name="Kuo A."/>
            <person name="Thoen E."/>
            <person name="Andreopoulos B."/>
            <person name="Lu D."/>
            <person name="Skrede I."/>
            <person name="Drula E."/>
            <person name="Henrissat B."/>
            <person name="Morin E."/>
            <person name="Kohler A."/>
            <person name="Barry K."/>
            <person name="LaButti K."/>
            <person name="Morin E."/>
            <person name="Salamov A."/>
            <person name="Lipzen A."/>
            <person name="Mereny Z."/>
            <person name="Hegedus B."/>
            <person name="Baldrian P."/>
            <person name="Stursova M."/>
            <person name="Weitz H."/>
            <person name="Taylor A."/>
            <person name="Grigoriev I.V."/>
            <person name="Nagy L.G."/>
            <person name="Martin F."/>
            <person name="Kauserud H."/>
        </authorList>
    </citation>
    <scope>NUCLEOTIDE SEQUENCE</scope>
    <source>
        <strain evidence="3">CBHHK182m</strain>
    </source>
</reference>
<evidence type="ECO:0000313" key="3">
    <source>
        <dbReference type="EMBL" id="KAJ7784759.1"/>
    </source>
</evidence>
<evidence type="ECO:0000313" key="4">
    <source>
        <dbReference type="Proteomes" id="UP001215598"/>
    </source>
</evidence>
<sequence>MPLRIFIHRPRRQMLPTSDDPMPIMVGIDKGCAPISVGRLCFVFRRRHLCRRNRLTQWHVYELGLFAARGLCSGIVSNTSTPFTAVEGKWRKKLGEETDHRLMTTCSAVLVMFWLWLWLFGLALASDNLKPGQGQIGDQFGFGFGLDESQAKPKPTRAKASQSQSQAKKPWLFGLRPKPEHH</sequence>
<feature type="transmembrane region" description="Helical" evidence="2">
    <location>
        <begin position="102"/>
        <end position="125"/>
    </location>
</feature>
<evidence type="ECO:0000256" key="1">
    <source>
        <dbReference type="SAM" id="MobiDB-lite"/>
    </source>
</evidence>
<proteinExistence type="predicted"/>
<name>A0AAD7KFW3_9AGAR</name>
<dbReference type="AlphaFoldDB" id="A0AAD7KFW3"/>
<comment type="caution">
    <text evidence="3">The sequence shown here is derived from an EMBL/GenBank/DDBJ whole genome shotgun (WGS) entry which is preliminary data.</text>
</comment>
<evidence type="ECO:0000256" key="2">
    <source>
        <dbReference type="SAM" id="Phobius"/>
    </source>
</evidence>
<organism evidence="3 4">
    <name type="scientific">Mycena metata</name>
    <dbReference type="NCBI Taxonomy" id="1033252"/>
    <lineage>
        <taxon>Eukaryota</taxon>
        <taxon>Fungi</taxon>
        <taxon>Dikarya</taxon>
        <taxon>Basidiomycota</taxon>
        <taxon>Agaricomycotina</taxon>
        <taxon>Agaricomycetes</taxon>
        <taxon>Agaricomycetidae</taxon>
        <taxon>Agaricales</taxon>
        <taxon>Marasmiineae</taxon>
        <taxon>Mycenaceae</taxon>
        <taxon>Mycena</taxon>
    </lineage>
</organism>
<keyword evidence="2" id="KW-0812">Transmembrane</keyword>
<dbReference type="Proteomes" id="UP001215598">
    <property type="component" value="Unassembled WGS sequence"/>
</dbReference>
<dbReference type="EMBL" id="JARKIB010000002">
    <property type="protein sequence ID" value="KAJ7784759.1"/>
    <property type="molecule type" value="Genomic_DNA"/>
</dbReference>
<protein>
    <submittedName>
        <fullName evidence="3">Uncharacterized protein</fullName>
    </submittedName>
</protein>